<dbReference type="PANTHER" id="PTHR24220">
    <property type="entry name" value="IMPORT ATP-BINDING PROTEIN"/>
    <property type="match status" value="1"/>
</dbReference>
<name>A0A345BZP9_9BACI</name>
<dbReference type="Pfam" id="PF00005">
    <property type="entry name" value="ABC_tran"/>
    <property type="match status" value="1"/>
</dbReference>
<keyword evidence="4" id="KW-1003">Cell membrane</keyword>
<evidence type="ECO:0000313" key="12">
    <source>
        <dbReference type="EMBL" id="AXF56430.1"/>
    </source>
</evidence>
<evidence type="ECO:0000256" key="3">
    <source>
        <dbReference type="ARBA" id="ARBA00022448"/>
    </source>
</evidence>
<evidence type="ECO:0000256" key="1">
    <source>
        <dbReference type="ARBA" id="ARBA00004202"/>
    </source>
</evidence>
<accession>A0A345BZP9</accession>
<keyword evidence="6 12" id="KW-0067">ATP-binding</keyword>
<dbReference type="InterPro" id="IPR017871">
    <property type="entry name" value="ABC_transporter-like_CS"/>
</dbReference>
<dbReference type="SUPFAM" id="SSF52540">
    <property type="entry name" value="P-loop containing nucleoside triphosphate hydrolases"/>
    <property type="match status" value="1"/>
</dbReference>
<keyword evidence="3" id="KW-0813">Transport</keyword>
<dbReference type="OrthoDB" id="9791546at2"/>
<evidence type="ECO:0000256" key="8">
    <source>
        <dbReference type="ARBA" id="ARBA00024359"/>
    </source>
</evidence>
<proteinExistence type="inferred from homology"/>
<keyword evidence="13" id="KW-1185">Reference proteome</keyword>
<dbReference type="Gene3D" id="3.40.50.300">
    <property type="entry name" value="P-loop containing nucleotide triphosphate hydrolases"/>
    <property type="match status" value="1"/>
</dbReference>
<dbReference type="InterPro" id="IPR017911">
    <property type="entry name" value="MacB-like_ATP-bd"/>
</dbReference>
<organism evidence="12 13">
    <name type="scientific">Salicibibacter kimchii</name>
    <dbReference type="NCBI Taxonomy" id="2099786"/>
    <lineage>
        <taxon>Bacteria</taxon>
        <taxon>Bacillati</taxon>
        <taxon>Bacillota</taxon>
        <taxon>Bacilli</taxon>
        <taxon>Bacillales</taxon>
        <taxon>Bacillaceae</taxon>
        <taxon>Salicibibacter</taxon>
    </lineage>
</organism>
<keyword evidence="7" id="KW-0472">Membrane</keyword>
<dbReference type="GO" id="GO:0016887">
    <property type="term" value="F:ATP hydrolysis activity"/>
    <property type="evidence" value="ECO:0007669"/>
    <property type="project" value="InterPro"/>
</dbReference>
<evidence type="ECO:0000259" key="11">
    <source>
        <dbReference type="PROSITE" id="PS50893"/>
    </source>
</evidence>
<comment type="function">
    <text evidence="10">Part of the ABC transporter complex hrt involved in hemin import. Responsible for energy coupling to the transport system.</text>
</comment>
<dbReference type="EMBL" id="CP031092">
    <property type="protein sequence ID" value="AXF56430.1"/>
    <property type="molecule type" value="Genomic_DNA"/>
</dbReference>
<evidence type="ECO:0000313" key="13">
    <source>
        <dbReference type="Proteomes" id="UP000252100"/>
    </source>
</evidence>
<gene>
    <name evidence="12" type="ORF">DT065_10620</name>
</gene>
<evidence type="ECO:0000256" key="4">
    <source>
        <dbReference type="ARBA" id="ARBA00022475"/>
    </source>
</evidence>
<dbReference type="GO" id="GO:0005886">
    <property type="term" value="C:plasma membrane"/>
    <property type="evidence" value="ECO:0007669"/>
    <property type="project" value="UniProtKB-SubCell"/>
</dbReference>
<dbReference type="CDD" id="cd03255">
    <property type="entry name" value="ABC_MJ0796_LolCDE_FtsE"/>
    <property type="match status" value="1"/>
</dbReference>
<dbReference type="PROSITE" id="PS50893">
    <property type="entry name" value="ABC_TRANSPORTER_2"/>
    <property type="match status" value="1"/>
</dbReference>
<reference evidence="12 13" key="1">
    <citation type="journal article" date="2018" name="J. Microbiol.">
        <title>Salicibibacter kimchii gen. nov., sp. nov., a moderately halophilic and alkalitolerant bacterium in the family Bacillaceae, isolated from kimchi.</title>
        <authorList>
            <person name="Jang J.Y."/>
            <person name="Oh Y.J."/>
            <person name="Lim S.K."/>
            <person name="Park H.K."/>
            <person name="Lee C."/>
            <person name="Kim J.Y."/>
            <person name="Lee M.A."/>
            <person name="Choi H.J."/>
        </authorList>
    </citation>
    <scope>NUCLEOTIDE SEQUENCE [LARGE SCALE GENOMIC DNA]</scope>
    <source>
        <strain evidence="12 13">NKC1-1</strain>
    </source>
</reference>
<dbReference type="SMART" id="SM00382">
    <property type="entry name" value="AAA"/>
    <property type="match status" value="1"/>
</dbReference>
<evidence type="ECO:0000256" key="5">
    <source>
        <dbReference type="ARBA" id="ARBA00022741"/>
    </source>
</evidence>
<evidence type="ECO:0000256" key="2">
    <source>
        <dbReference type="ARBA" id="ARBA00011131"/>
    </source>
</evidence>
<dbReference type="InterPro" id="IPR015854">
    <property type="entry name" value="ABC_transpr_LolD-like"/>
</dbReference>
<comment type="subcellular location">
    <subcellularLocation>
        <location evidence="1">Cell membrane</location>
        <topology evidence="1">Peripheral membrane protein</topology>
    </subcellularLocation>
</comment>
<evidence type="ECO:0000256" key="7">
    <source>
        <dbReference type="ARBA" id="ARBA00023136"/>
    </source>
</evidence>
<dbReference type="GO" id="GO:0022857">
    <property type="term" value="F:transmembrane transporter activity"/>
    <property type="evidence" value="ECO:0007669"/>
    <property type="project" value="TreeGrafter"/>
</dbReference>
<dbReference type="PANTHER" id="PTHR24220:SF666">
    <property type="entry name" value="HEMIN IMPORT ATP-BINDING PROTEIN HRTA-RELATED"/>
    <property type="match status" value="1"/>
</dbReference>
<dbReference type="InterPro" id="IPR003593">
    <property type="entry name" value="AAA+_ATPase"/>
</dbReference>
<comment type="similarity">
    <text evidence="8">Belongs to the ABC transporter superfamily. HrtA family.</text>
</comment>
<sequence>MTTKLLMENIGVEFGEGDRKTTVLDDVNVSVDAGEFVAITGPSGSGKSTLLSVAGALLTPSKGKLLLDGQVLSQLNSKESTTMRLHQIGFIFQSAHLIPYLRVKDQLLYIAKIAKIPKQKAKKRSDELLNMLGLNHRKNHYPVNLSGGERQRVAIARAWMNDPELLLADEPTASLDAARGREVVETLALQVRQQQKAAVMVTHDTRLFDLCDRVITLSDGNIEKMQTKDPIHS</sequence>
<dbReference type="GO" id="GO:0098796">
    <property type="term" value="C:membrane protein complex"/>
    <property type="evidence" value="ECO:0007669"/>
    <property type="project" value="UniProtKB-ARBA"/>
</dbReference>
<dbReference type="InterPro" id="IPR003439">
    <property type="entry name" value="ABC_transporter-like_ATP-bd"/>
</dbReference>
<dbReference type="AlphaFoldDB" id="A0A345BZP9"/>
<dbReference type="RefSeq" id="WP_114373210.1">
    <property type="nucleotide sequence ID" value="NZ_CP031092.1"/>
</dbReference>
<comment type="subunit">
    <text evidence="2">The complex is composed of two ATP-binding proteins (HrtA), two transmembrane proteins (HrtB) and a solute-binding protein.</text>
</comment>
<evidence type="ECO:0000256" key="10">
    <source>
        <dbReference type="ARBA" id="ARBA00024721"/>
    </source>
</evidence>
<protein>
    <recommendedName>
        <fullName evidence="9">Putative hemin import ATP-binding protein HrtA</fullName>
    </recommendedName>
</protein>
<dbReference type="Proteomes" id="UP000252100">
    <property type="component" value="Chromosome"/>
</dbReference>
<dbReference type="FunFam" id="3.40.50.300:FF:000032">
    <property type="entry name" value="Export ABC transporter ATP-binding protein"/>
    <property type="match status" value="1"/>
</dbReference>
<dbReference type="PROSITE" id="PS00211">
    <property type="entry name" value="ABC_TRANSPORTER_1"/>
    <property type="match status" value="1"/>
</dbReference>
<evidence type="ECO:0000256" key="9">
    <source>
        <dbReference type="ARBA" id="ARBA00024432"/>
    </source>
</evidence>
<evidence type="ECO:0000256" key="6">
    <source>
        <dbReference type="ARBA" id="ARBA00022840"/>
    </source>
</evidence>
<dbReference type="KEGG" id="rue:DT065_10620"/>
<feature type="domain" description="ABC transporter" evidence="11">
    <location>
        <begin position="5"/>
        <end position="233"/>
    </location>
</feature>
<dbReference type="GO" id="GO:0005524">
    <property type="term" value="F:ATP binding"/>
    <property type="evidence" value="ECO:0007669"/>
    <property type="project" value="UniProtKB-KW"/>
</dbReference>
<keyword evidence="5" id="KW-0547">Nucleotide-binding</keyword>
<dbReference type="InterPro" id="IPR027417">
    <property type="entry name" value="P-loop_NTPase"/>
</dbReference>